<dbReference type="CDD" id="cd05233">
    <property type="entry name" value="SDR_c"/>
    <property type="match status" value="1"/>
</dbReference>
<proteinExistence type="inferred from homology"/>
<evidence type="ECO:0000256" key="2">
    <source>
        <dbReference type="ARBA" id="ARBA00023002"/>
    </source>
</evidence>
<dbReference type="Gene3D" id="3.40.50.720">
    <property type="entry name" value="NAD(P)-binding Rossmann-like Domain"/>
    <property type="match status" value="1"/>
</dbReference>
<evidence type="ECO:0000313" key="3">
    <source>
        <dbReference type="EMBL" id="VAW21622.1"/>
    </source>
</evidence>
<comment type="similarity">
    <text evidence="1">Belongs to the short-chain dehydrogenases/reductases (SDR) family.</text>
</comment>
<dbReference type="InterPro" id="IPR002347">
    <property type="entry name" value="SDR_fam"/>
</dbReference>
<dbReference type="EC" id="1.1.1.100" evidence="3"/>
<dbReference type="InterPro" id="IPR020904">
    <property type="entry name" value="Sc_DH/Rdtase_CS"/>
</dbReference>
<dbReference type="PRINTS" id="PR00081">
    <property type="entry name" value="GDHRDH"/>
</dbReference>
<organism evidence="3">
    <name type="scientific">hydrothermal vent metagenome</name>
    <dbReference type="NCBI Taxonomy" id="652676"/>
    <lineage>
        <taxon>unclassified sequences</taxon>
        <taxon>metagenomes</taxon>
        <taxon>ecological metagenomes</taxon>
    </lineage>
</organism>
<dbReference type="FunFam" id="3.40.50.720:FF:000084">
    <property type="entry name" value="Short-chain dehydrogenase reductase"/>
    <property type="match status" value="1"/>
</dbReference>
<dbReference type="AlphaFoldDB" id="A0A3B0U558"/>
<dbReference type="GO" id="GO:0004316">
    <property type="term" value="F:3-oxoacyl-[acyl-carrier-protein] reductase (NADPH) activity"/>
    <property type="evidence" value="ECO:0007669"/>
    <property type="project" value="UniProtKB-EC"/>
</dbReference>
<evidence type="ECO:0000256" key="1">
    <source>
        <dbReference type="ARBA" id="ARBA00006484"/>
    </source>
</evidence>
<dbReference type="PANTHER" id="PTHR43639">
    <property type="entry name" value="OXIDOREDUCTASE, SHORT-CHAIN DEHYDROGENASE/REDUCTASE FAMILY (AFU_ORTHOLOGUE AFUA_5G02870)"/>
    <property type="match status" value="1"/>
</dbReference>
<dbReference type="InterPro" id="IPR036291">
    <property type="entry name" value="NAD(P)-bd_dom_sf"/>
</dbReference>
<dbReference type="PROSITE" id="PS00061">
    <property type="entry name" value="ADH_SHORT"/>
    <property type="match status" value="1"/>
</dbReference>
<dbReference type="EMBL" id="UOEO01000177">
    <property type="protein sequence ID" value="VAW21622.1"/>
    <property type="molecule type" value="Genomic_DNA"/>
</dbReference>
<name>A0A3B0U558_9ZZZZ</name>
<accession>A0A3B0U558</accession>
<sequence length="254" mass="27025">MQDEFDEFKDKKVVITGASGVFGRFIAAAFARAGAKLCLSDMRADGLTDMVDELGLKKGGYLTHETELQDAASANDLVALVERQWGAPDILINNAGVYPSSLLLDTPLEEWDRIFDVNLRAPFILSTGFGALMKKHAVKGNIINISSGASRRVRPTTVPYCTSKAALNHFSKGLALEFSSFGVRVNVVEPGFAPGSIVSELSEEHVARVSANIPLGRTSGPDDVANAIMFLCSSKGQYITGAILSVDGGNSIGN</sequence>
<keyword evidence="2 3" id="KW-0560">Oxidoreductase</keyword>
<protein>
    <submittedName>
        <fullName evidence="3">3-oxoacyl-[acyl-carrier protein] reductase</fullName>
        <ecNumber evidence="3">1.1.1.100</ecNumber>
    </submittedName>
</protein>
<gene>
    <name evidence="3" type="ORF">MNBD_ALPHA12-1256</name>
</gene>
<dbReference type="PRINTS" id="PR00080">
    <property type="entry name" value="SDRFAMILY"/>
</dbReference>
<dbReference type="SUPFAM" id="SSF51735">
    <property type="entry name" value="NAD(P)-binding Rossmann-fold domains"/>
    <property type="match status" value="1"/>
</dbReference>
<dbReference type="Pfam" id="PF13561">
    <property type="entry name" value="adh_short_C2"/>
    <property type="match status" value="1"/>
</dbReference>
<reference evidence="3" key="1">
    <citation type="submission" date="2018-06" db="EMBL/GenBank/DDBJ databases">
        <authorList>
            <person name="Zhirakovskaya E."/>
        </authorList>
    </citation>
    <scope>NUCLEOTIDE SEQUENCE</scope>
</reference>
<dbReference type="PANTHER" id="PTHR43639:SF1">
    <property type="entry name" value="SHORT-CHAIN DEHYDROGENASE_REDUCTASE FAMILY PROTEIN"/>
    <property type="match status" value="1"/>
</dbReference>